<evidence type="ECO:0000256" key="2">
    <source>
        <dbReference type="ARBA" id="ARBA00005466"/>
    </source>
</evidence>
<feature type="domain" description="FAD-binding PCMH-type" evidence="6">
    <location>
        <begin position="39"/>
        <end position="219"/>
    </location>
</feature>
<reference evidence="8" key="1">
    <citation type="journal article" date="2019" name="Int. J. Syst. Evol. Microbiol.">
        <title>The Global Catalogue of Microorganisms (GCM) 10K type strain sequencing project: providing services to taxonomists for standard genome sequencing and annotation.</title>
        <authorList>
            <consortium name="The Broad Institute Genomics Platform"/>
            <consortium name="The Broad Institute Genome Sequencing Center for Infectious Disease"/>
            <person name="Wu L."/>
            <person name="Ma J."/>
        </authorList>
    </citation>
    <scope>NUCLEOTIDE SEQUENCE [LARGE SCALE GENOMIC DNA]</scope>
    <source>
        <strain evidence="8">TBRC 1826</strain>
    </source>
</reference>
<dbReference type="Gene3D" id="3.40.462.20">
    <property type="match status" value="1"/>
</dbReference>
<evidence type="ECO:0000259" key="6">
    <source>
        <dbReference type="PROSITE" id="PS51387"/>
    </source>
</evidence>
<keyword evidence="4" id="KW-0274">FAD</keyword>
<dbReference type="InterPro" id="IPR012951">
    <property type="entry name" value="BBE"/>
</dbReference>
<dbReference type="RefSeq" id="WP_378530038.1">
    <property type="nucleotide sequence ID" value="NZ_JBHSBH010000004.1"/>
</dbReference>
<evidence type="ECO:0000256" key="3">
    <source>
        <dbReference type="ARBA" id="ARBA00022630"/>
    </source>
</evidence>
<evidence type="ECO:0000256" key="1">
    <source>
        <dbReference type="ARBA" id="ARBA00001974"/>
    </source>
</evidence>
<evidence type="ECO:0000313" key="8">
    <source>
        <dbReference type="Proteomes" id="UP001595847"/>
    </source>
</evidence>
<comment type="similarity">
    <text evidence="2">Belongs to the oxygen-dependent FAD-linked oxidoreductase family.</text>
</comment>
<dbReference type="EMBL" id="JBHSBH010000004">
    <property type="protein sequence ID" value="MFC3995162.1"/>
    <property type="molecule type" value="Genomic_DNA"/>
</dbReference>
<keyword evidence="5" id="KW-0560">Oxidoreductase</keyword>
<keyword evidence="8" id="KW-1185">Reference proteome</keyword>
<comment type="cofactor">
    <cofactor evidence="1">
        <name>FAD</name>
        <dbReference type="ChEBI" id="CHEBI:57692"/>
    </cofactor>
</comment>
<evidence type="ECO:0000256" key="4">
    <source>
        <dbReference type="ARBA" id="ARBA00022827"/>
    </source>
</evidence>
<accession>A0ABV8FH77</accession>
<dbReference type="InterPro" id="IPR036318">
    <property type="entry name" value="FAD-bd_PCMH-like_sf"/>
</dbReference>
<comment type="caution">
    <text evidence="7">The sequence shown here is derived from an EMBL/GenBank/DDBJ whole genome shotgun (WGS) entry which is preliminary data.</text>
</comment>
<gene>
    <name evidence="7" type="ORF">ACFOVU_04500</name>
</gene>
<keyword evidence="3" id="KW-0285">Flavoprotein</keyword>
<proteinExistence type="inferred from homology"/>
<name>A0ABV8FH77_9ACTN</name>
<dbReference type="SUPFAM" id="SSF56176">
    <property type="entry name" value="FAD-binding/transporter-associated domain-like"/>
    <property type="match status" value="1"/>
</dbReference>
<dbReference type="InterPro" id="IPR006094">
    <property type="entry name" value="Oxid_FAD_bind_N"/>
</dbReference>
<evidence type="ECO:0000313" key="7">
    <source>
        <dbReference type="EMBL" id="MFC3995162.1"/>
    </source>
</evidence>
<sequence length="511" mass="55840">MSQLTYRIPDHLPAPGPVRIGPDDPRYDHLVTRGASNRFNGEPDRVYVVGSTQQVVSAVQEAVASGKRIAPRSGGCCFEDLVDNPEVRAVIDLSDMTRVYFDPGLRAFAVEAGATLAEAYRRLYLGWGVTIPAGYCPEVGAGGHVVGGGYGPLCRLHGLVVDHLYAVEVVVVDAGGRARSVIATREESDPNRDLWWAHTGGGGGNFGVITRYWFRSPDASPDLPPERLLPAPPATVLTFSAEWSWDGMDREAFTRMVRNHGEWAEAHSGDGDEAAGLYSEFVLLRRAAGVHMMVGQVAAEPGEDERLLKEHIDAVGAGVAEPSGLRTRRLPWLTAALKGPGDSVGDWHLKIKAAHLRRRFTDRQIATLYHHLTRTDTDVIGGSVSLNTYGGRVNEVAADATAMPARDSVLKLSYLVSWKDPEDAPGHLAWIRECYRDMYADTGGVPLPDEVNGGAFINYPDTDLADPERNTSGEPWPTLYYEDNYPRLQRVKAAWDPRGVFRHALSVEPAD</sequence>
<dbReference type="InterPro" id="IPR016166">
    <property type="entry name" value="FAD-bd_PCMH"/>
</dbReference>
<dbReference type="PROSITE" id="PS51387">
    <property type="entry name" value="FAD_PCMH"/>
    <property type="match status" value="1"/>
</dbReference>
<protein>
    <submittedName>
        <fullName evidence="7">FAD-binding oxidoreductase</fullName>
    </submittedName>
</protein>
<dbReference type="Pfam" id="PF01565">
    <property type="entry name" value="FAD_binding_4"/>
    <property type="match status" value="1"/>
</dbReference>
<dbReference type="InterPro" id="IPR050416">
    <property type="entry name" value="FAD-linked_Oxidoreductase"/>
</dbReference>
<dbReference type="Proteomes" id="UP001595847">
    <property type="component" value="Unassembled WGS sequence"/>
</dbReference>
<organism evidence="7 8">
    <name type="scientific">Nocardiopsis sediminis</name>
    <dbReference type="NCBI Taxonomy" id="1778267"/>
    <lineage>
        <taxon>Bacteria</taxon>
        <taxon>Bacillati</taxon>
        <taxon>Actinomycetota</taxon>
        <taxon>Actinomycetes</taxon>
        <taxon>Streptosporangiales</taxon>
        <taxon>Nocardiopsidaceae</taxon>
        <taxon>Nocardiopsis</taxon>
    </lineage>
</organism>
<dbReference type="PANTHER" id="PTHR42973:SF39">
    <property type="entry name" value="FAD-BINDING PCMH-TYPE DOMAIN-CONTAINING PROTEIN"/>
    <property type="match status" value="1"/>
</dbReference>
<evidence type="ECO:0000256" key="5">
    <source>
        <dbReference type="ARBA" id="ARBA00023002"/>
    </source>
</evidence>
<dbReference type="InterPro" id="IPR016169">
    <property type="entry name" value="FAD-bd_PCMH_sub2"/>
</dbReference>
<dbReference type="Pfam" id="PF08031">
    <property type="entry name" value="BBE"/>
    <property type="match status" value="1"/>
</dbReference>
<dbReference type="Gene3D" id="3.30.465.10">
    <property type="match status" value="1"/>
</dbReference>
<dbReference type="PANTHER" id="PTHR42973">
    <property type="entry name" value="BINDING OXIDOREDUCTASE, PUTATIVE (AFU_ORTHOLOGUE AFUA_1G17690)-RELATED"/>
    <property type="match status" value="1"/>
</dbReference>